<dbReference type="InterPro" id="IPR001387">
    <property type="entry name" value="Cro/C1-type_HTH"/>
</dbReference>
<dbReference type="PROSITE" id="PS50943">
    <property type="entry name" value="HTH_CROC1"/>
    <property type="match status" value="1"/>
</dbReference>
<feature type="domain" description="HTH cro/C1-type" evidence="2">
    <location>
        <begin position="11"/>
        <end position="66"/>
    </location>
</feature>
<name>A0ABY2WNB3_9FLAO</name>
<feature type="compositionally biased region" description="Polar residues" evidence="1">
    <location>
        <begin position="82"/>
        <end position="104"/>
    </location>
</feature>
<evidence type="ECO:0000313" key="4">
    <source>
        <dbReference type="Proteomes" id="UP000751614"/>
    </source>
</evidence>
<sequence length="126" mass="13847">MFVNNDIAIRIKSVIDHFGLTVSSFADSIGVQRSSISHILSGRNKPSLDFVMKVVKTYPDVNLYWLLIGKGKFPAPSEKDASPTQLTSEIGNESPTKTSGKTNSDPVRMVVFYADGTFESFDAKKN</sequence>
<dbReference type="SUPFAM" id="SSF47413">
    <property type="entry name" value="lambda repressor-like DNA-binding domains"/>
    <property type="match status" value="1"/>
</dbReference>
<evidence type="ECO:0000259" key="2">
    <source>
        <dbReference type="PROSITE" id="PS50943"/>
    </source>
</evidence>
<dbReference type="CDD" id="cd00093">
    <property type="entry name" value="HTH_XRE"/>
    <property type="match status" value="1"/>
</dbReference>
<dbReference type="EMBL" id="VCNI01000001">
    <property type="protein sequence ID" value="TMU56378.1"/>
    <property type="molecule type" value="Genomic_DNA"/>
</dbReference>
<keyword evidence="4" id="KW-1185">Reference proteome</keyword>
<evidence type="ECO:0000313" key="3">
    <source>
        <dbReference type="EMBL" id="TMU56378.1"/>
    </source>
</evidence>
<organism evidence="3 4">
    <name type="scientific">Flagellimonas algicola</name>
    <dbReference type="NCBI Taxonomy" id="2583815"/>
    <lineage>
        <taxon>Bacteria</taxon>
        <taxon>Pseudomonadati</taxon>
        <taxon>Bacteroidota</taxon>
        <taxon>Flavobacteriia</taxon>
        <taxon>Flavobacteriales</taxon>
        <taxon>Flavobacteriaceae</taxon>
        <taxon>Flagellimonas</taxon>
    </lineage>
</organism>
<dbReference type="Pfam" id="PF01381">
    <property type="entry name" value="HTH_3"/>
    <property type="match status" value="1"/>
</dbReference>
<evidence type="ECO:0000256" key="1">
    <source>
        <dbReference type="SAM" id="MobiDB-lite"/>
    </source>
</evidence>
<dbReference type="Proteomes" id="UP000751614">
    <property type="component" value="Unassembled WGS sequence"/>
</dbReference>
<feature type="region of interest" description="Disordered" evidence="1">
    <location>
        <begin position="75"/>
        <end position="104"/>
    </location>
</feature>
<protein>
    <submittedName>
        <fullName evidence="3">Helix-turn-helix transcriptional regulator</fullName>
    </submittedName>
</protein>
<gene>
    <name evidence="3" type="ORF">FGG15_02220</name>
</gene>
<dbReference type="InterPro" id="IPR010982">
    <property type="entry name" value="Lambda_DNA-bd_dom_sf"/>
</dbReference>
<proteinExistence type="predicted"/>
<dbReference type="SMART" id="SM00530">
    <property type="entry name" value="HTH_XRE"/>
    <property type="match status" value="1"/>
</dbReference>
<accession>A0ABY2WNB3</accession>
<reference evidence="3 4" key="1">
    <citation type="submission" date="2019-05" db="EMBL/GenBank/DDBJ databases">
        <title>Flagellimonas sp. AsT0115, sp. nov., isolated from a marine red algae, Asparagopsis taxiformis.</title>
        <authorList>
            <person name="Kim J."/>
            <person name="Jeong S.E."/>
            <person name="Jeon C.O."/>
        </authorList>
    </citation>
    <scope>NUCLEOTIDE SEQUENCE [LARGE SCALE GENOMIC DNA]</scope>
    <source>
        <strain evidence="3 4">AsT0115</strain>
    </source>
</reference>
<comment type="caution">
    <text evidence="3">The sequence shown here is derived from an EMBL/GenBank/DDBJ whole genome shotgun (WGS) entry which is preliminary data.</text>
</comment>
<dbReference type="Gene3D" id="1.10.260.40">
    <property type="entry name" value="lambda repressor-like DNA-binding domains"/>
    <property type="match status" value="1"/>
</dbReference>